<keyword evidence="2" id="KW-0255">Endonuclease</keyword>
<keyword evidence="3 5" id="KW-0378">Hydrolase</keyword>
<evidence type="ECO:0000256" key="1">
    <source>
        <dbReference type="ARBA" id="ARBA00022722"/>
    </source>
</evidence>
<dbReference type="AlphaFoldDB" id="A0A5B9PEG4"/>
<dbReference type="Proteomes" id="UP000322214">
    <property type="component" value="Chromosome"/>
</dbReference>
<gene>
    <name evidence="5" type="primary">nuc</name>
    <name evidence="5" type="ORF">MFFC18_28570</name>
</gene>
<organism evidence="5 6">
    <name type="scientific">Mariniblastus fucicola</name>
    <dbReference type="NCBI Taxonomy" id="980251"/>
    <lineage>
        <taxon>Bacteria</taxon>
        <taxon>Pseudomonadati</taxon>
        <taxon>Planctomycetota</taxon>
        <taxon>Planctomycetia</taxon>
        <taxon>Pirellulales</taxon>
        <taxon>Pirellulaceae</taxon>
        <taxon>Mariniblastus</taxon>
    </lineage>
</organism>
<dbReference type="SUPFAM" id="SSF50199">
    <property type="entry name" value="Staphylococcal nuclease"/>
    <property type="match status" value="1"/>
</dbReference>
<protein>
    <submittedName>
        <fullName evidence="5">Thermonuclease</fullName>
        <ecNumber evidence="5">3.1.31.1</ecNumber>
    </submittedName>
</protein>
<evidence type="ECO:0000256" key="3">
    <source>
        <dbReference type="ARBA" id="ARBA00022801"/>
    </source>
</evidence>
<dbReference type="OrthoDB" id="9805504at2"/>
<reference evidence="5 6" key="1">
    <citation type="submission" date="2019-08" db="EMBL/GenBank/DDBJ databases">
        <title>Deep-cultivation of Planctomycetes and their phenomic and genomic characterization uncovers novel biology.</title>
        <authorList>
            <person name="Wiegand S."/>
            <person name="Jogler M."/>
            <person name="Boedeker C."/>
            <person name="Pinto D."/>
            <person name="Vollmers J."/>
            <person name="Rivas-Marin E."/>
            <person name="Kohn T."/>
            <person name="Peeters S.H."/>
            <person name="Heuer A."/>
            <person name="Rast P."/>
            <person name="Oberbeckmann S."/>
            <person name="Bunk B."/>
            <person name="Jeske O."/>
            <person name="Meyerdierks A."/>
            <person name="Storesund J.E."/>
            <person name="Kallscheuer N."/>
            <person name="Luecker S."/>
            <person name="Lage O.M."/>
            <person name="Pohl T."/>
            <person name="Merkel B.J."/>
            <person name="Hornburger P."/>
            <person name="Mueller R.-W."/>
            <person name="Bruemmer F."/>
            <person name="Labrenz M."/>
            <person name="Spormann A.M."/>
            <person name="Op den Camp H."/>
            <person name="Overmann J."/>
            <person name="Amann R."/>
            <person name="Jetten M.S.M."/>
            <person name="Mascher T."/>
            <person name="Medema M.H."/>
            <person name="Devos D.P."/>
            <person name="Kaster A.-K."/>
            <person name="Ovreas L."/>
            <person name="Rohde M."/>
            <person name="Galperin M.Y."/>
            <person name="Jogler C."/>
        </authorList>
    </citation>
    <scope>NUCLEOTIDE SEQUENCE [LARGE SCALE GENOMIC DNA]</scope>
    <source>
        <strain evidence="5 6">FC18</strain>
    </source>
</reference>
<feature type="domain" description="TNase-like" evidence="4">
    <location>
        <begin position="57"/>
        <end position="174"/>
    </location>
</feature>
<dbReference type="KEGG" id="mff:MFFC18_28570"/>
<evidence type="ECO:0000256" key="2">
    <source>
        <dbReference type="ARBA" id="ARBA00022759"/>
    </source>
</evidence>
<dbReference type="PROSITE" id="PS50830">
    <property type="entry name" value="TNASE_3"/>
    <property type="match status" value="1"/>
</dbReference>
<dbReference type="EC" id="3.1.31.1" evidence="5"/>
<dbReference type="Gene3D" id="2.40.50.90">
    <property type="match status" value="1"/>
</dbReference>
<dbReference type="GO" id="GO:1990599">
    <property type="term" value="F:3' overhang single-stranded DNA endodeoxyribonuclease activity"/>
    <property type="evidence" value="ECO:0007669"/>
    <property type="project" value="UniProtKB-EC"/>
</dbReference>
<evidence type="ECO:0000313" key="5">
    <source>
        <dbReference type="EMBL" id="QEG22966.1"/>
    </source>
</evidence>
<keyword evidence="1" id="KW-0540">Nuclease</keyword>
<dbReference type="STRING" id="980251.GCA_001642875_04101"/>
<evidence type="ECO:0000313" key="6">
    <source>
        <dbReference type="Proteomes" id="UP000322214"/>
    </source>
</evidence>
<sequence length="187" mass="21125">MKQILTLIILAVILWVGFTQLRQQILPGGARPVATNPDLTIDGLPVTEIFAFSYGNVIDGDSVRLTDESGAEFDIRLAALDAPESQQPYGPEAKQHLQNLLGSNEILAWQTGVDQYSRKIAYLFIEQANGQLFEVNTQMIRDGYAWHYTQHSSNPVLQSIEQQARQSRLGLWADMQQPIPPWDYRKQ</sequence>
<dbReference type="SMART" id="SM00318">
    <property type="entry name" value="SNc"/>
    <property type="match status" value="1"/>
</dbReference>
<dbReference type="EMBL" id="CP042912">
    <property type="protein sequence ID" value="QEG22966.1"/>
    <property type="molecule type" value="Genomic_DNA"/>
</dbReference>
<dbReference type="RefSeq" id="WP_075086095.1">
    <property type="nucleotide sequence ID" value="NZ_CP042912.1"/>
</dbReference>
<dbReference type="InterPro" id="IPR016071">
    <property type="entry name" value="Staphylococal_nuclease_OB-fold"/>
</dbReference>
<dbReference type="Pfam" id="PF00565">
    <property type="entry name" value="SNase"/>
    <property type="match status" value="1"/>
</dbReference>
<accession>A0A5B9PEG4</accession>
<evidence type="ECO:0000259" key="4">
    <source>
        <dbReference type="PROSITE" id="PS50830"/>
    </source>
</evidence>
<dbReference type="PANTHER" id="PTHR12302:SF3">
    <property type="entry name" value="SERINE_THREONINE-PROTEIN KINASE 31"/>
    <property type="match status" value="1"/>
</dbReference>
<keyword evidence="6" id="KW-1185">Reference proteome</keyword>
<dbReference type="PANTHER" id="PTHR12302">
    <property type="entry name" value="EBNA2 BINDING PROTEIN P100"/>
    <property type="match status" value="1"/>
</dbReference>
<dbReference type="InterPro" id="IPR035437">
    <property type="entry name" value="SNase_OB-fold_sf"/>
</dbReference>
<proteinExistence type="predicted"/>
<name>A0A5B9PEG4_9BACT</name>